<feature type="chain" id="PRO_5044768672" description="Sulfatase N-terminal domain-containing protein" evidence="8">
    <location>
        <begin position="17"/>
        <end position="648"/>
    </location>
</feature>
<dbReference type="PANTHER" id="PTHR10342">
    <property type="entry name" value="ARYLSULFATASE"/>
    <property type="match status" value="1"/>
</dbReference>
<keyword evidence="3" id="KW-0479">Metal-binding</keyword>
<dbReference type="Pfam" id="PF00884">
    <property type="entry name" value="Sulfatase"/>
    <property type="match status" value="1"/>
</dbReference>
<dbReference type="Gene3D" id="3.30.1120.10">
    <property type="match status" value="1"/>
</dbReference>
<comment type="cofactor">
    <cofactor evidence="1">
        <name>Ca(2+)</name>
        <dbReference type="ChEBI" id="CHEBI:29108"/>
    </cofactor>
</comment>
<keyword evidence="7" id="KW-0472">Membrane</keyword>
<dbReference type="PANTHER" id="PTHR10342:SF264">
    <property type="entry name" value="MIP05773P-RELATED"/>
    <property type="match status" value="1"/>
</dbReference>
<dbReference type="InterPro" id="IPR000917">
    <property type="entry name" value="Sulfatase_N"/>
</dbReference>
<keyword evidence="6" id="KW-0325">Glycoprotein</keyword>
<evidence type="ECO:0000256" key="5">
    <source>
        <dbReference type="ARBA" id="ARBA00022837"/>
    </source>
</evidence>
<evidence type="ECO:0000256" key="6">
    <source>
        <dbReference type="ARBA" id="ARBA00023180"/>
    </source>
</evidence>
<dbReference type="Gene3D" id="3.40.720.10">
    <property type="entry name" value="Alkaline Phosphatase, subunit A"/>
    <property type="match status" value="1"/>
</dbReference>
<accession>A0ABD1F2Y4</accession>
<dbReference type="InterPro" id="IPR017850">
    <property type="entry name" value="Alkaline_phosphatase_core_sf"/>
</dbReference>
<dbReference type="CDD" id="cd16029">
    <property type="entry name" value="4-S"/>
    <property type="match status" value="1"/>
</dbReference>
<dbReference type="SUPFAM" id="SSF53649">
    <property type="entry name" value="Alkaline phosphatase-like"/>
    <property type="match status" value="1"/>
</dbReference>
<evidence type="ECO:0000256" key="8">
    <source>
        <dbReference type="SAM" id="SignalP"/>
    </source>
</evidence>
<evidence type="ECO:0000256" key="2">
    <source>
        <dbReference type="ARBA" id="ARBA00008779"/>
    </source>
</evidence>
<keyword evidence="7" id="KW-1133">Transmembrane helix</keyword>
<dbReference type="PROSITE" id="PS00523">
    <property type="entry name" value="SULFATASE_1"/>
    <property type="match status" value="1"/>
</dbReference>
<keyword evidence="8" id="KW-0732">Signal</keyword>
<dbReference type="PROSITE" id="PS00149">
    <property type="entry name" value="SULFATASE_2"/>
    <property type="match status" value="1"/>
</dbReference>
<evidence type="ECO:0000256" key="7">
    <source>
        <dbReference type="SAM" id="Phobius"/>
    </source>
</evidence>
<evidence type="ECO:0000256" key="4">
    <source>
        <dbReference type="ARBA" id="ARBA00022801"/>
    </source>
</evidence>
<evidence type="ECO:0000259" key="9">
    <source>
        <dbReference type="Pfam" id="PF00884"/>
    </source>
</evidence>
<protein>
    <recommendedName>
        <fullName evidence="9">Sulfatase N-terminal domain-containing protein</fullName>
    </recommendedName>
</protein>
<feature type="transmembrane region" description="Helical" evidence="7">
    <location>
        <begin position="573"/>
        <end position="598"/>
    </location>
</feature>
<evidence type="ECO:0000256" key="3">
    <source>
        <dbReference type="ARBA" id="ARBA00022723"/>
    </source>
</evidence>
<proteinExistence type="inferred from homology"/>
<dbReference type="Proteomes" id="UP001566132">
    <property type="component" value="Unassembled WGS sequence"/>
</dbReference>
<dbReference type="GO" id="GO:0008484">
    <property type="term" value="F:sulfuric ester hydrolase activity"/>
    <property type="evidence" value="ECO:0007669"/>
    <property type="project" value="UniProtKB-ARBA"/>
</dbReference>
<keyword evidence="11" id="KW-1185">Reference proteome</keyword>
<dbReference type="AlphaFoldDB" id="A0ABD1F2Y4"/>
<keyword evidence="5" id="KW-0106">Calcium</keyword>
<comment type="caution">
    <text evidence="10">The sequence shown here is derived from an EMBL/GenBank/DDBJ whole genome shotgun (WGS) entry which is preliminary data.</text>
</comment>
<keyword evidence="4" id="KW-0378">Hydrolase</keyword>
<dbReference type="InterPro" id="IPR024607">
    <property type="entry name" value="Sulfatase_CS"/>
</dbReference>
<dbReference type="GO" id="GO:0046872">
    <property type="term" value="F:metal ion binding"/>
    <property type="evidence" value="ECO:0007669"/>
    <property type="project" value="UniProtKB-KW"/>
</dbReference>
<feature type="domain" description="Sulfatase N-terminal" evidence="9">
    <location>
        <begin position="23"/>
        <end position="346"/>
    </location>
</feature>
<name>A0ABD1F2Y4_HYPHA</name>
<evidence type="ECO:0000256" key="1">
    <source>
        <dbReference type="ARBA" id="ARBA00001913"/>
    </source>
</evidence>
<dbReference type="EMBL" id="JBDJPC010000003">
    <property type="protein sequence ID" value="KAL1509594.1"/>
    <property type="molecule type" value="Genomic_DNA"/>
</dbReference>
<keyword evidence="7" id="KW-0812">Transmembrane</keyword>
<organism evidence="10 11">
    <name type="scientific">Hypothenemus hampei</name>
    <name type="common">Coffee berry borer</name>
    <dbReference type="NCBI Taxonomy" id="57062"/>
    <lineage>
        <taxon>Eukaryota</taxon>
        <taxon>Metazoa</taxon>
        <taxon>Ecdysozoa</taxon>
        <taxon>Arthropoda</taxon>
        <taxon>Hexapoda</taxon>
        <taxon>Insecta</taxon>
        <taxon>Pterygota</taxon>
        <taxon>Neoptera</taxon>
        <taxon>Endopterygota</taxon>
        <taxon>Coleoptera</taxon>
        <taxon>Polyphaga</taxon>
        <taxon>Cucujiformia</taxon>
        <taxon>Curculionidae</taxon>
        <taxon>Scolytinae</taxon>
        <taxon>Hypothenemus</taxon>
    </lineage>
</organism>
<comment type="similarity">
    <text evidence="2">Belongs to the sulfatase family.</text>
</comment>
<evidence type="ECO:0000313" key="11">
    <source>
        <dbReference type="Proteomes" id="UP001566132"/>
    </source>
</evidence>
<reference evidence="10 11" key="1">
    <citation type="submission" date="2024-05" db="EMBL/GenBank/DDBJ databases">
        <title>Genetic variation in Jamaican populations of the coffee berry borer (Hypothenemus hampei).</title>
        <authorList>
            <person name="Errbii M."/>
            <person name="Myrie A."/>
        </authorList>
    </citation>
    <scope>NUCLEOTIDE SEQUENCE [LARGE SCALE GENOMIC DNA]</scope>
    <source>
        <strain evidence="10">JA-Hopewell-2020-01-JO</strain>
        <tissue evidence="10">Whole body</tissue>
    </source>
</reference>
<gene>
    <name evidence="10" type="ORF">ABEB36_004305</name>
</gene>
<feature type="signal peptide" evidence="8">
    <location>
        <begin position="1"/>
        <end position="16"/>
    </location>
</feature>
<dbReference type="InterPro" id="IPR047115">
    <property type="entry name" value="ARSB"/>
</dbReference>
<evidence type="ECO:0000313" key="10">
    <source>
        <dbReference type="EMBL" id="KAL1509594.1"/>
    </source>
</evidence>
<sequence>MNCLWFFFWLIALSHGMQKQIKPNIIVIVADDMGFNDVSFHGGNEIPTPNIDALAYNGVILNSHYTQALCTPSRASFLTGKYPIHIGMQHLVILEPEPWGLPLNETLLPEYLKRNGYITRAIGKWHLGFFKKEYTPTFRGFDSHYGYWQGFHDYYDHTIHATYSQEMGYDFRHNMTVDWDAKGKYSTTLFTEEAVRLIHEHNTDHPMFMYFAHLAPHAGNDWDPLQAPDEEIAKFAHIQDPERRIYAAMVSMLDKSVGSVVTALREKHMLENSIIIFMSDNGAAPEGVHANHGSNYPFRGIKSSNWEGALRNIAAIWSPLIKKPKRVSNSLMHISDWLPTLYSAAGLDHSQLPPVLDGKDQWQSISENKPSPRTEILHNIDDIFNIGALRQGDWKYVYGSISKGKMDQWYGSTGSDPLYHYDEDSVLGSQTGTAISGLITYQQIKEKNVFHNPVNYSITMLNKADIQSLRKEATIICKKLTPEDQFENNQCNPILSPCLFNIKDDPCEMVNLASQRPLIVVTLEQEIIKYRTTARKPINVPRDPEADPNNFDGIWTNWQDIDVQTIKLHYRNLSPLCVGLISGACVAIIIIIIILLTLTCRKSEKRSFTPTYEETNKFASNLELKSDHVFEEREKQMRTCLKDEFREV</sequence>